<keyword evidence="8 9" id="KW-0460">Magnesium</keyword>
<evidence type="ECO:0000256" key="1">
    <source>
        <dbReference type="ARBA" id="ARBA00008748"/>
    </source>
</evidence>
<feature type="active site" description="Proton donor/acceptor" evidence="9">
    <location>
        <position position="172"/>
    </location>
</feature>
<keyword evidence="3 9" id="KW-0808">Transferase</keyword>
<feature type="binding site" evidence="9">
    <location>
        <position position="115"/>
    </location>
    <ligand>
        <name>substrate</name>
    </ligand>
</feature>
<dbReference type="EMBL" id="JAFVMH010000005">
    <property type="protein sequence ID" value="MBO1325725.1"/>
    <property type="molecule type" value="Genomic_DNA"/>
</dbReference>
<evidence type="ECO:0000256" key="10">
    <source>
        <dbReference type="RuleBase" id="RU003835"/>
    </source>
</evidence>
<evidence type="ECO:0000256" key="7">
    <source>
        <dbReference type="ARBA" id="ARBA00022840"/>
    </source>
</evidence>
<comment type="pathway">
    <text evidence="9">Metabolic intermediate biosynthesis; acetyl-CoA biosynthesis; acetyl-CoA from acetate: step 1/2.</text>
</comment>
<feature type="binding site" evidence="9">
    <location>
        <begin position="305"/>
        <end position="307"/>
    </location>
    <ligand>
        <name>ATP</name>
        <dbReference type="ChEBI" id="CHEBI:30616"/>
    </ligand>
</feature>
<dbReference type="HAMAP" id="MF_00020">
    <property type="entry name" value="Acetate_kinase"/>
    <property type="match status" value="1"/>
</dbReference>
<feature type="site" description="Transition state stabilizer" evidence="9">
    <location>
        <position position="203"/>
    </location>
</feature>
<dbReference type="InterPro" id="IPR023865">
    <property type="entry name" value="Aliphatic_acid_kinase_CS"/>
</dbReference>
<accession>A0A939HMM0</accession>
<gene>
    <name evidence="9" type="primary">ackA</name>
    <name evidence="11" type="ORF">J2D77_11220</name>
</gene>
<dbReference type="InterPro" id="IPR004372">
    <property type="entry name" value="Ac/propionate_kinase"/>
</dbReference>
<dbReference type="SUPFAM" id="SSF53067">
    <property type="entry name" value="Actin-like ATPase domain"/>
    <property type="match status" value="2"/>
</dbReference>
<comment type="catalytic activity">
    <reaction evidence="9">
        <text>acetate + ATP = acetyl phosphate + ADP</text>
        <dbReference type="Rhea" id="RHEA:11352"/>
        <dbReference type="ChEBI" id="CHEBI:22191"/>
        <dbReference type="ChEBI" id="CHEBI:30089"/>
        <dbReference type="ChEBI" id="CHEBI:30616"/>
        <dbReference type="ChEBI" id="CHEBI:456216"/>
        <dbReference type="EC" id="2.7.2.1"/>
    </reaction>
</comment>
<dbReference type="GO" id="GO:0008776">
    <property type="term" value="F:acetate kinase activity"/>
    <property type="evidence" value="ECO:0007669"/>
    <property type="project" value="UniProtKB-UniRule"/>
</dbReference>
<dbReference type="PROSITE" id="PS01076">
    <property type="entry name" value="ACETATE_KINASE_2"/>
    <property type="match status" value="1"/>
</dbReference>
<evidence type="ECO:0000313" key="12">
    <source>
        <dbReference type="Proteomes" id="UP000664073"/>
    </source>
</evidence>
<dbReference type="GO" id="GO:0005524">
    <property type="term" value="F:ATP binding"/>
    <property type="evidence" value="ECO:0007669"/>
    <property type="project" value="UniProtKB-KW"/>
</dbReference>
<organism evidence="11 12">
    <name type="scientific">Acetobacter garciniae</name>
    <dbReference type="NCBI Taxonomy" id="2817435"/>
    <lineage>
        <taxon>Bacteria</taxon>
        <taxon>Pseudomonadati</taxon>
        <taxon>Pseudomonadota</taxon>
        <taxon>Alphaproteobacteria</taxon>
        <taxon>Acetobacterales</taxon>
        <taxon>Acetobacteraceae</taxon>
        <taxon>Acetobacter</taxon>
    </lineage>
</organism>
<dbReference type="Proteomes" id="UP000664073">
    <property type="component" value="Unassembled WGS sequence"/>
</dbReference>
<protein>
    <recommendedName>
        <fullName evidence="9">Acetate kinase</fullName>
        <ecNumber evidence="9">2.7.2.1</ecNumber>
    </recommendedName>
    <alternativeName>
        <fullName evidence="9">Acetokinase</fullName>
    </alternativeName>
</protein>
<comment type="subcellular location">
    <subcellularLocation>
        <location evidence="9">Cytoplasm</location>
    </subcellularLocation>
</comment>
<evidence type="ECO:0000256" key="2">
    <source>
        <dbReference type="ARBA" id="ARBA00022490"/>
    </source>
</evidence>
<evidence type="ECO:0000256" key="8">
    <source>
        <dbReference type="ARBA" id="ARBA00022842"/>
    </source>
</evidence>
<feature type="binding site" evidence="9">
    <location>
        <position position="402"/>
    </location>
    <ligand>
        <name>Mg(2+)</name>
        <dbReference type="ChEBI" id="CHEBI:18420"/>
    </ligand>
</feature>
<dbReference type="Pfam" id="PF00871">
    <property type="entry name" value="Acetate_kinase"/>
    <property type="match status" value="1"/>
</dbReference>
<comment type="function">
    <text evidence="9">Catalyzes the formation of acetyl phosphate from acetate and ATP. Can also catalyze the reverse reaction.</text>
</comment>
<dbReference type="NCBIfam" id="TIGR00016">
    <property type="entry name" value="ackA"/>
    <property type="match status" value="1"/>
</dbReference>
<proteinExistence type="inferred from homology"/>
<comment type="cofactor">
    <cofactor evidence="9">
        <name>Mg(2+)</name>
        <dbReference type="ChEBI" id="CHEBI:18420"/>
    </cofactor>
    <cofactor evidence="9">
        <name>Mn(2+)</name>
        <dbReference type="ChEBI" id="CHEBI:29035"/>
    </cofactor>
    <text evidence="9">Mg(2+). Can also accept Mn(2+).</text>
</comment>
<dbReference type="Gene3D" id="3.30.420.40">
    <property type="match status" value="2"/>
</dbReference>
<evidence type="ECO:0000256" key="9">
    <source>
        <dbReference type="HAMAP-Rule" id="MF_00020"/>
    </source>
</evidence>
<feature type="binding site" evidence="9">
    <location>
        <begin position="230"/>
        <end position="234"/>
    </location>
    <ligand>
        <name>ATP</name>
        <dbReference type="ChEBI" id="CHEBI:30616"/>
    </ligand>
</feature>
<reference evidence="11" key="1">
    <citation type="submission" date="2021-03" db="EMBL/GenBank/DDBJ databases">
        <title>The complete genome sequence of Acetobacter sp. TBRC 12339.</title>
        <authorList>
            <person name="Charoenyingcharoen P."/>
            <person name="Yukphan P."/>
        </authorList>
    </citation>
    <scope>NUCLEOTIDE SEQUENCE</scope>
    <source>
        <strain evidence="11">TBRC 12339</strain>
    </source>
</reference>
<feature type="binding site" evidence="9">
    <location>
        <position position="37"/>
    </location>
    <ligand>
        <name>ATP</name>
        <dbReference type="ChEBI" id="CHEBI:30616"/>
    </ligand>
</feature>
<keyword evidence="12" id="KW-1185">Reference proteome</keyword>
<evidence type="ECO:0000313" key="11">
    <source>
        <dbReference type="EMBL" id="MBO1325725.1"/>
    </source>
</evidence>
<comment type="subunit">
    <text evidence="9">Homodimer.</text>
</comment>
<sequence length="416" mass="44776">MKPLLPAFAGISPDSATELAPVSGGILVLNAGSSGMKFAVFAAGGAKAERLVRGEVECLGERPRLQARDPQGRVLMEREFTLTPPEEIRASAVQILMDWLDTHADIGDIRAVGHRVVHGGPDFARPVLIDDATLMRLEDLTPLAPMHQPACLAPVHALRRARPALPQVACFDTAFHRTMPAVAQMLPLPHRYGAKGIRRYGFHGLSYEHIARSLNQPDRDWPGARIVAAHIGNGASLCALHHGVSMDTTMGFSVLDGLVMGTRSGTIDPGVLLYMLNEERLTPTEVEDILYHRAGLLGVSGRSGDMRVLRAHMHDPAVRMALDLAVYRFAQQVGAMVAVLDGVDGIVFTGGIGEHDAAFRRDVCTRLAWLGVALDGAANETHRPLVSTPDSAVQVHVIAADEEASIHRHVLACIAQ</sequence>
<comment type="similarity">
    <text evidence="1 9 10">Belongs to the acetokinase family.</text>
</comment>
<feature type="binding site" evidence="9">
    <location>
        <begin position="351"/>
        <end position="355"/>
    </location>
    <ligand>
        <name>ATP</name>
        <dbReference type="ChEBI" id="CHEBI:30616"/>
    </ligand>
</feature>
<feature type="binding site" evidence="9">
    <location>
        <position position="30"/>
    </location>
    <ligand>
        <name>Mg(2+)</name>
        <dbReference type="ChEBI" id="CHEBI:18420"/>
    </ligand>
</feature>
<dbReference type="InterPro" id="IPR000890">
    <property type="entry name" value="Aliphatic_acid_kin_short-chain"/>
</dbReference>
<keyword evidence="2 9" id="KW-0963">Cytoplasm</keyword>
<dbReference type="PIRSF" id="PIRSF000722">
    <property type="entry name" value="Acetate_prop_kin"/>
    <property type="match status" value="1"/>
</dbReference>
<keyword evidence="5 9" id="KW-0547">Nucleotide-binding</keyword>
<keyword evidence="7 9" id="KW-0067">ATP-binding</keyword>
<dbReference type="PANTHER" id="PTHR21060:SF21">
    <property type="entry name" value="ACETATE KINASE"/>
    <property type="match status" value="1"/>
</dbReference>
<keyword evidence="6 9" id="KW-0418">Kinase</keyword>
<dbReference type="PRINTS" id="PR00471">
    <property type="entry name" value="ACETATEKNASE"/>
</dbReference>
<dbReference type="PANTHER" id="PTHR21060">
    <property type="entry name" value="ACETATE KINASE"/>
    <property type="match status" value="1"/>
</dbReference>
<dbReference type="AlphaFoldDB" id="A0A939HMM0"/>
<evidence type="ECO:0000256" key="4">
    <source>
        <dbReference type="ARBA" id="ARBA00022723"/>
    </source>
</evidence>
<comment type="caution">
    <text evidence="11">The sequence shown here is derived from an EMBL/GenBank/DDBJ whole genome shotgun (WGS) entry which is preliminary data.</text>
</comment>
<name>A0A939HMM0_9PROT</name>
<dbReference type="GO" id="GO:0000287">
    <property type="term" value="F:magnesium ion binding"/>
    <property type="evidence" value="ECO:0007669"/>
    <property type="project" value="UniProtKB-UniRule"/>
</dbReference>
<dbReference type="GO" id="GO:0005829">
    <property type="term" value="C:cytosol"/>
    <property type="evidence" value="ECO:0007669"/>
    <property type="project" value="TreeGrafter"/>
</dbReference>
<dbReference type="EC" id="2.7.2.1" evidence="9"/>
<evidence type="ECO:0000256" key="6">
    <source>
        <dbReference type="ARBA" id="ARBA00022777"/>
    </source>
</evidence>
<dbReference type="GO" id="GO:0006085">
    <property type="term" value="P:acetyl-CoA biosynthetic process"/>
    <property type="evidence" value="ECO:0007669"/>
    <property type="project" value="UniProtKB-UniRule"/>
</dbReference>
<evidence type="ECO:0000256" key="3">
    <source>
        <dbReference type="ARBA" id="ARBA00022679"/>
    </source>
</evidence>
<evidence type="ECO:0000256" key="5">
    <source>
        <dbReference type="ARBA" id="ARBA00022741"/>
    </source>
</evidence>
<keyword evidence="4 9" id="KW-0479">Metal-binding</keyword>
<dbReference type="InterPro" id="IPR043129">
    <property type="entry name" value="ATPase_NBD"/>
</dbReference>
<dbReference type="GO" id="GO:0006083">
    <property type="term" value="P:acetate metabolic process"/>
    <property type="evidence" value="ECO:0007669"/>
    <property type="project" value="TreeGrafter"/>
</dbReference>
<feature type="site" description="Transition state stabilizer" evidence="9">
    <location>
        <position position="263"/>
    </location>
</feature>